<dbReference type="InterPro" id="IPR050271">
    <property type="entry name" value="UDP-glycosyltransferase"/>
</dbReference>
<proteinExistence type="inferred from homology"/>
<dbReference type="GO" id="GO:0008194">
    <property type="term" value="F:UDP-glycosyltransferase activity"/>
    <property type="evidence" value="ECO:0007669"/>
    <property type="project" value="InterPro"/>
</dbReference>
<evidence type="ECO:0000256" key="3">
    <source>
        <dbReference type="ARBA" id="ARBA00022679"/>
    </source>
</evidence>
<dbReference type="Proteomes" id="UP000770661">
    <property type="component" value="Unassembled WGS sequence"/>
</dbReference>
<dbReference type="PANTHER" id="PTHR48043">
    <property type="entry name" value="EG:EG0003.4 PROTEIN-RELATED"/>
    <property type="match status" value="1"/>
</dbReference>
<organism evidence="4 5">
    <name type="scientific">Chionoecetes opilio</name>
    <name type="common">Atlantic snow crab</name>
    <name type="synonym">Cancer opilio</name>
    <dbReference type="NCBI Taxonomy" id="41210"/>
    <lineage>
        <taxon>Eukaryota</taxon>
        <taxon>Metazoa</taxon>
        <taxon>Ecdysozoa</taxon>
        <taxon>Arthropoda</taxon>
        <taxon>Crustacea</taxon>
        <taxon>Multicrustacea</taxon>
        <taxon>Malacostraca</taxon>
        <taxon>Eumalacostraca</taxon>
        <taxon>Eucarida</taxon>
        <taxon>Decapoda</taxon>
        <taxon>Pleocyemata</taxon>
        <taxon>Brachyura</taxon>
        <taxon>Eubrachyura</taxon>
        <taxon>Majoidea</taxon>
        <taxon>Majidae</taxon>
        <taxon>Chionoecetes</taxon>
    </lineage>
</organism>
<evidence type="ECO:0000256" key="1">
    <source>
        <dbReference type="ARBA" id="ARBA00009995"/>
    </source>
</evidence>
<keyword evidence="3" id="KW-0808">Transferase</keyword>
<protein>
    <submittedName>
        <fullName evidence="4">UDP-glucuronosyltransferase 2B14</fullName>
    </submittedName>
</protein>
<accession>A0A8J5CJN1</accession>
<name>A0A8J5CJN1_CHIOP</name>
<keyword evidence="5" id="KW-1185">Reference proteome</keyword>
<dbReference type="EMBL" id="JACEEZ010021552">
    <property type="protein sequence ID" value="KAG0713355.1"/>
    <property type="molecule type" value="Genomic_DNA"/>
</dbReference>
<dbReference type="OrthoDB" id="6345490at2759"/>
<reference evidence="4" key="1">
    <citation type="submission" date="2020-07" db="EMBL/GenBank/DDBJ databases">
        <title>The High-quality genome of the commercially important snow crab, Chionoecetes opilio.</title>
        <authorList>
            <person name="Jeong J.-H."/>
            <person name="Ryu S."/>
        </authorList>
    </citation>
    <scope>NUCLEOTIDE SEQUENCE</scope>
    <source>
        <strain evidence="4">MADBK_172401_WGS</strain>
        <tissue evidence="4">Digestive gland</tissue>
    </source>
</reference>
<evidence type="ECO:0000313" key="5">
    <source>
        <dbReference type="Proteomes" id="UP000770661"/>
    </source>
</evidence>
<evidence type="ECO:0000256" key="2">
    <source>
        <dbReference type="ARBA" id="ARBA00022676"/>
    </source>
</evidence>
<comment type="similarity">
    <text evidence="1">Belongs to the UDP-glycosyltransferase family.</text>
</comment>
<gene>
    <name evidence="4" type="primary">UGT2B14_1</name>
    <name evidence="4" type="ORF">GWK47_016403</name>
</gene>
<evidence type="ECO:0000313" key="4">
    <source>
        <dbReference type="EMBL" id="KAG0713355.1"/>
    </source>
</evidence>
<dbReference type="AlphaFoldDB" id="A0A8J5CJN1"/>
<keyword evidence="2" id="KW-0328">Glycosyltransferase</keyword>
<dbReference type="Pfam" id="PF00201">
    <property type="entry name" value="UDPGT"/>
    <property type="match status" value="2"/>
</dbReference>
<comment type="caution">
    <text evidence="4">The sequence shown here is derived from an EMBL/GenBank/DDBJ whole genome shotgun (WGS) entry which is preliminary data.</text>
</comment>
<dbReference type="PANTHER" id="PTHR48043:SF159">
    <property type="entry name" value="EG:EG0003.4 PROTEIN-RELATED"/>
    <property type="match status" value="1"/>
</dbReference>
<dbReference type="InterPro" id="IPR002213">
    <property type="entry name" value="UDP_glucos_trans"/>
</dbReference>
<sequence length="459" mass="51183">MGAGVAAVAVKRGRRRRRAAAAGCDGLLLTAHAHMVMVHITILTPYKAPKVHQNVREVVLPDMDLATFSPNMFANRMMGPITMAGKAPMMCCDALAKRETQNLLKEKYDLIMLSMFFTECFLSVVHQMKVPFVQVCPAALFGPFAQMGGSVTFTSFAQNSLLPFTPPYTFLQRMIIVLSDVASHMMFTYYIVNSVKTLEVPAQPSVPTTIYCGGIHCRPSEPLPKDLEEWVAGAGQDGFIYFSLGSAVTPSDMPEEHRKILVEVFGSLQQRVLWKWNKDTMEDLPPNVRLGKWLPQQDILVLHCVKTLEVPAQPSVPTTIYCGGIHCRPSEPLPKDLEEWVAGAGQDGFIYFSLGSAVTPSDMPEEHRKILVEVFGSLQQRVLWKWNKDTMEDLPPNVRLGKWLPQQDILGCQGVYWGAPEVKAWFCLDGDAGEYRGESRCQACWEPRSVQKKGSVTQD</sequence>
<dbReference type="Gene3D" id="3.40.50.2000">
    <property type="entry name" value="Glycogen Phosphorylase B"/>
    <property type="match status" value="2"/>
</dbReference>
<dbReference type="SUPFAM" id="SSF53756">
    <property type="entry name" value="UDP-Glycosyltransferase/glycogen phosphorylase"/>
    <property type="match status" value="2"/>
</dbReference>